<organism evidence="1 2">
    <name type="scientific">Brassica rapa subsp. trilocularis</name>
    <dbReference type="NCBI Taxonomy" id="1813537"/>
    <lineage>
        <taxon>Eukaryota</taxon>
        <taxon>Viridiplantae</taxon>
        <taxon>Streptophyta</taxon>
        <taxon>Embryophyta</taxon>
        <taxon>Tracheophyta</taxon>
        <taxon>Spermatophyta</taxon>
        <taxon>Magnoliopsida</taxon>
        <taxon>eudicotyledons</taxon>
        <taxon>Gunneridae</taxon>
        <taxon>Pentapetalae</taxon>
        <taxon>rosids</taxon>
        <taxon>malvids</taxon>
        <taxon>Brassicales</taxon>
        <taxon>Brassicaceae</taxon>
        <taxon>Brassiceae</taxon>
        <taxon>Brassica</taxon>
    </lineage>
</organism>
<dbReference type="Proteomes" id="UP000823674">
    <property type="component" value="Chromosome A09"/>
</dbReference>
<dbReference type="EMBL" id="JADBGQ010000008">
    <property type="protein sequence ID" value="KAG5383000.1"/>
    <property type="molecule type" value="Genomic_DNA"/>
</dbReference>
<gene>
    <name evidence="1" type="primary">A09p019560.1_BraROA</name>
    <name evidence="1" type="ORF">IGI04_034470</name>
</gene>
<sequence length="82" mass="9581">MHILLHHPHLPQILILKFLWFIEPLKLTILGGSLLFEIMGAWRILLYVRPDDLHGSLLVNAYASFMTFKCVFLDDLHRSRPS</sequence>
<accession>A0ABQ7LAT6</accession>
<comment type="caution">
    <text evidence="1">The sequence shown here is derived from an EMBL/GenBank/DDBJ whole genome shotgun (WGS) entry which is preliminary data.</text>
</comment>
<protein>
    <recommendedName>
        <fullName evidence="3">NADH:quinone oxidoreductase/Mrp antiporter membrane subunit domain-containing protein</fullName>
    </recommendedName>
</protein>
<evidence type="ECO:0000313" key="1">
    <source>
        <dbReference type="EMBL" id="KAG5383000.1"/>
    </source>
</evidence>
<reference evidence="1 2" key="1">
    <citation type="submission" date="2021-03" db="EMBL/GenBank/DDBJ databases">
        <authorList>
            <person name="King G.J."/>
            <person name="Bancroft I."/>
            <person name="Baten A."/>
            <person name="Bloomfield J."/>
            <person name="Borpatragohain P."/>
            <person name="He Z."/>
            <person name="Irish N."/>
            <person name="Irwin J."/>
            <person name="Liu K."/>
            <person name="Mauleon R.P."/>
            <person name="Moore J."/>
            <person name="Morris R."/>
            <person name="Ostergaard L."/>
            <person name="Wang B."/>
            <person name="Wells R."/>
        </authorList>
    </citation>
    <scope>NUCLEOTIDE SEQUENCE [LARGE SCALE GENOMIC DNA]</scope>
    <source>
        <strain evidence="1">R-o-18</strain>
        <tissue evidence="1">Leaf</tissue>
    </source>
</reference>
<evidence type="ECO:0000313" key="2">
    <source>
        <dbReference type="Proteomes" id="UP000823674"/>
    </source>
</evidence>
<name>A0ABQ7LAT6_BRACM</name>
<feature type="non-terminal residue" evidence="1">
    <location>
        <position position="82"/>
    </location>
</feature>
<evidence type="ECO:0008006" key="3">
    <source>
        <dbReference type="Google" id="ProtNLM"/>
    </source>
</evidence>
<keyword evidence="2" id="KW-1185">Reference proteome</keyword>
<proteinExistence type="predicted"/>